<evidence type="ECO:0000313" key="9">
    <source>
        <dbReference type="EMBL" id="EDM75730.1"/>
    </source>
</evidence>
<dbReference type="Pfam" id="PF04542">
    <property type="entry name" value="Sigma70_r2"/>
    <property type="match status" value="1"/>
</dbReference>
<dbReference type="GO" id="GO:0006352">
    <property type="term" value="P:DNA-templated transcription initiation"/>
    <property type="evidence" value="ECO:0007669"/>
    <property type="project" value="InterPro"/>
</dbReference>
<protein>
    <submittedName>
        <fullName evidence="9">Sigma-24 (FecI-like) protein</fullName>
    </submittedName>
</protein>
<evidence type="ECO:0000256" key="5">
    <source>
        <dbReference type="ARBA" id="ARBA00023163"/>
    </source>
</evidence>
<gene>
    <name evidence="9" type="ORF">PPSIR1_27648</name>
</gene>
<feature type="compositionally biased region" description="Basic and acidic residues" evidence="6">
    <location>
        <begin position="179"/>
        <end position="188"/>
    </location>
</feature>
<keyword evidence="4" id="KW-0238">DNA-binding</keyword>
<dbReference type="RefSeq" id="WP_006975098.1">
    <property type="nucleotide sequence ID" value="NZ_ABCS01000082.1"/>
</dbReference>
<dbReference type="GO" id="GO:0003677">
    <property type="term" value="F:DNA binding"/>
    <property type="evidence" value="ECO:0007669"/>
    <property type="project" value="UniProtKB-KW"/>
</dbReference>
<evidence type="ECO:0000256" key="6">
    <source>
        <dbReference type="SAM" id="MobiDB-lite"/>
    </source>
</evidence>
<dbReference type="STRING" id="391625.PPSIR1_27648"/>
<comment type="caution">
    <text evidence="9">The sequence shown here is derived from an EMBL/GenBank/DDBJ whole genome shotgun (WGS) entry which is preliminary data.</text>
</comment>
<dbReference type="CDD" id="cd06171">
    <property type="entry name" value="Sigma70_r4"/>
    <property type="match status" value="1"/>
</dbReference>
<dbReference type="eggNOG" id="COG1595">
    <property type="taxonomic scope" value="Bacteria"/>
</dbReference>
<keyword evidence="2" id="KW-0805">Transcription regulation</keyword>
<dbReference type="NCBIfam" id="TIGR02937">
    <property type="entry name" value="sigma70-ECF"/>
    <property type="match status" value="1"/>
</dbReference>
<dbReference type="Gene3D" id="1.10.10.10">
    <property type="entry name" value="Winged helix-like DNA-binding domain superfamily/Winged helix DNA-binding domain"/>
    <property type="match status" value="1"/>
</dbReference>
<sequence length="194" mass="22118">MPARDPAALSEDFEALYRAHFAFVWRSLKRLGVPPDQLDDATQDVFVTAHRRFGSWEGRASARAWLYGVARRVAFRYRRSQARRERKHAALPRPEPPEFDAQLSDREDLARVVSALDALSPERRQVYVLSVVEGLRANEIADALDCKVPTVYSRLRRARADLERVLSLAHEPSQPAAEHQGHGANDRSRRARAR</sequence>
<dbReference type="AlphaFoldDB" id="A6GEF8"/>
<dbReference type="SUPFAM" id="SSF88946">
    <property type="entry name" value="Sigma2 domain of RNA polymerase sigma factors"/>
    <property type="match status" value="1"/>
</dbReference>
<proteinExistence type="inferred from homology"/>
<dbReference type="GO" id="GO:0016987">
    <property type="term" value="F:sigma factor activity"/>
    <property type="evidence" value="ECO:0007669"/>
    <property type="project" value="UniProtKB-KW"/>
</dbReference>
<keyword evidence="3" id="KW-0731">Sigma factor</keyword>
<dbReference type="InterPro" id="IPR039425">
    <property type="entry name" value="RNA_pol_sigma-70-like"/>
</dbReference>
<dbReference type="SUPFAM" id="SSF88659">
    <property type="entry name" value="Sigma3 and sigma4 domains of RNA polymerase sigma factors"/>
    <property type="match status" value="1"/>
</dbReference>
<dbReference type="Pfam" id="PF08281">
    <property type="entry name" value="Sigma70_r4_2"/>
    <property type="match status" value="1"/>
</dbReference>
<feature type="domain" description="RNA polymerase sigma-70 region 2" evidence="7">
    <location>
        <begin position="16"/>
        <end position="84"/>
    </location>
</feature>
<evidence type="ECO:0000256" key="1">
    <source>
        <dbReference type="ARBA" id="ARBA00010641"/>
    </source>
</evidence>
<feature type="region of interest" description="Disordered" evidence="6">
    <location>
        <begin position="168"/>
        <end position="194"/>
    </location>
</feature>
<dbReference type="InterPro" id="IPR007627">
    <property type="entry name" value="RNA_pol_sigma70_r2"/>
</dbReference>
<dbReference type="Gene3D" id="1.10.1740.10">
    <property type="match status" value="1"/>
</dbReference>
<dbReference type="InterPro" id="IPR014284">
    <property type="entry name" value="RNA_pol_sigma-70_dom"/>
</dbReference>
<dbReference type="Proteomes" id="UP000005801">
    <property type="component" value="Unassembled WGS sequence"/>
</dbReference>
<keyword evidence="5" id="KW-0804">Transcription</keyword>
<organism evidence="9 10">
    <name type="scientific">Plesiocystis pacifica SIR-1</name>
    <dbReference type="NCBI Taxonomy" id="391625"/>
    <lineage>
        <taxon>Bacteria</taxon>
        <taxon>Pseudomonadati</taxon>
        <taxon>Myxococcota</taxon>
        <taxon>Polyangia</taxon>
        <taxon>Nannocystales</taxon>
        <taxon>Nannocystaceae</taxon>
        <taxon>Plesiocystis</taxon>
    </lineage>
</organism>
<keyword evidence="10" id="KW-1185">Reference proteome</keyword>
<evidence type="ECO:0000256" key="2">
    <source>
        <dbReference type="ARBA" id="ARBA00023015"/>
    </source>
</evidence>
<reference evidence="9 10" key="1">
    <citation type="submission" date="2007-06" db="EMBL/GenBank/DDBJ databases">
        <authorList>
            <person name="Shimkets L."/>
            <person name="Ferriera S."/>
            <person name="Johnson J."/>
            <person name="Kravitz S."/>
            <person name="Beeson K."/>
            <person name="Sutton G."/>
            <person name="Rogers Y.-H."/>
            <person name="Friedman R."/>
            <person name="Frazier M."/>
            <person name="Venter J.C."/>
        </authorList>
    </citation>
    <scope>NUCLEOTIDE SEQUENCE [LARGE SCALE GENOMIC DNA]</scope>
    <source>
        <strain evidence="9 10">SIR-1</strain>
    </source>
</reference>
<comment type="similarity">
    <text evidence="1">Belongs to the sigma-70 factor family. ECF subfamily.</text>
</comment>
<evidence type="ECO:0000256" key="3">
    <source>
        <dbReference type="ARBA" id="ARBA00023082"/>
    </source>
</evidence>
<dbReference type="PANTHER" id="PTHR43133">
    <property type="entry name" value="RNA POLYMERASE ECF-TYPE SIGMA FACTO"/>
    <property type="match status" value="1"/>
</dbReference>
<evidence type="ECO:0000259" key="8">
    <source>
        <dbReference type="Pfam" id="PF08281"/>
    </source>
</evidence>
<dbReference type="InterPro" id="IPR013325">
    <property type="entry name" value="RNA_pol_sigma_r2"/>
</dbReference>
<evidence type="ECO:0000256" key="4">
    <source>
        <dbReference type="ARBA" id="ARBA00023125"/>
    </source>
</evidence>
<name>A6GEF8_9BACT</name>
<dbReference type="InterPro" id="IPR013249">
    <property type="entry name" value="RNA_pol_sigma70_r4_t2"/>
</dbReference>
<dbReference type="InterPro" id="IPR013324">
    <property type="entry name" value="RNA_pol_sigma_r3/r4-like"/>
</dbReference>
<dbReference type="PANTHER" id="PTHR43133:SF8">
    <property type="entry name" value="RNA POLYMERASE SIGMA FACTOR HI_1459-RELATED"/>
    <property type="match status" value="1"/>
</dbReference>
<evidence type="ECO:0000259" key="7">
    <source>
        <dbReference type="Pfam" id="PF04542"/>
    </source>
</evidence>
<accession>A6GEF8</accession>
<dbReference type="OrthoDB" id="5512435at2"/>
<evidence type="ECO:0000313" key="10">
    <source>
        <dbReference type="Proteomes" id="UP000005801"/>
    </source>
</evidence>
<feature type="domain" description="RNA polymerase sigma factor 70 region 4 type 2" evidence="8">
    <location>
        <begin position="111"/>
        <end position="162"/>
    </location>
</feature>
<dbReference type="InterPro" id="IPR036388">
    <property type="entry name" value="WH-like_DNA-bd_sf"/>
</dbReference>
<dbReference type="EMBL" id="ABCS01000082">
    <property type="protein sequence ID" value="EDM75730.1"/>
    <property type="molecule type" value="Genomic_DNA"/>
</dbReference>